<dbReference type="RefSeq" id="WP_144793031.1">
    <property type="nucleotide sequence ID" value="NZ_BAAAPG010000001.1"/>
</dbReference>
<keyword evidence="2" id="KW-0813">Transport</keyword>
<evidence type="ECO:0000313" key="8">
    <source>
        <dbReference type="Proteomes" id="UP000517712"/>
    </source>
</evidence>
<evidence type="ECO:0000313" key="7">
    <source>
        <dbReference type="EMBL" id="MBB5742346.1"/>
    </source>
</evidence>
<dbReference type="Proteomes" id="UP000517712">
    <property type="component" value="Unassembled WGS sequence"/>
</dbReference>
<keyword evidence="4 7" id="KW-0067">ATP-binding</keyword>
<accession>A0A7W9FAK0</accession>
<protein>
    <submittedName>
        <fullName evidence="7">Branched-chain amino acid transport system ATP-binding protein</fullName>
    </submittedName>
</protein>
<sequence>MTTSASSVLTLSGVDAWYGAAQALFDVDLEVGPGEVVGLLGRNGAGKSTTFKTIMNLEVRSTGGIELFGQPRGKSSTDAIARSGVSWVPEDRRILTNLTVRENLELARFASGRRDAVPLADLVESLPLLDKLIGRKGNQLSGGEQQLVAVARALVSRPKLLLLDEPTEGLAPLVVDGIRDAVRGLPEKFDVSILIAEQNLPFVTALASRVYVLETGRVAHEGDSAAFGSDTALQERYLSVSMKAD</sequence>
<evidence type="ECO:0000256" key="2">
    <source>
        <dbReference type="ARBA" id="ARBA00022448"/>
    </source>
</evidence>
<comment type="caution">
    <text evidence="7">The sequence shown here is derived from an EMBL/GenBank/DDBJ whole genome shotgun (WGS) entry which is preliminary data.</text>
</comment>
<gene>
    <name evidence="7" type="ORF">HD600_000843</name>
</gene>
<dbReference type="GO" id="GO:0005524">
    <property type="term" value="F:ATP binding"/>
    <property type="evidence" value="ECO:0007669"/>
    <property type="project" value="UniProtKB-KW"/>
</dbReference>
<dbReference type="SUPFAM" id="SSF52540">
    <property type="entry name" value="P-loop containing nucleoside triphosphate hydrolases"/>
    <property type="match status" value="1"/>
</dbReference>
<comment type="similarity">
    <text evidence="1">Belongs to the ABC transporter superfamily.</text>
</comment>
<evidence type="ECO:0000256" key="3">
    <source>
        <dbReference type="ARBA" id="ARBA00022741"/>
    </source>
</evidence>
<feature type="domain" description="ABC transporter" evidence="6">
    <location>
        <begin position="9"/>
        <end position="240"/>
    </location>
</feature>
<dbReference type="AlphaFoldDB" id="A0A7W9FAK0"/>
<reference evidence="7 8" key="1">
    <citation type="submission" date="2020-08" db="EMBL/GenBank/DDBJ databases">
        <title>Sequencing the genomes of 1000 actinobacteria strains.</title>
        <authorList>
            <person name="Klenk H.-P."/>
        </authorList>
    </citation>
    <scope>NUCLEOTIDE SEQUENCE [LARGE SCALE GENOMIC DNA]</scope>
    <source>
        <strain evidence="7 8">DSM 24823</strain>
    </source>
</reference>
<proteinExistence type="inferred from homology"/>
<keyword evidence="3" id="KW-0547">Nucleotide-binding</keyword>
<dbReference type="PANTHER" id="PTHR43820:SF2">
    <property type="entry name" value="ABC TRANSPORTER ATP-BINDING PROTEIN"/>
    <property type="match status" value="1"/>
</dbReference>
<dbReference type="InterPro" id="IPR003593">
    <property type="entry name" value="AAA+_ATPase"/>
</dbReference>
<dbReference type="GO" id="GO:0016887">
    <property type="term" value="F:ATP hydrolysis activity"/>
    <property type="evidence" value="ECO:0007669"/>
    <property type="project" value="InterPro"/>
</dbReference>
<dbReference type="InterPro" id="IPR003439">
    <property type="entry name" value="ABC_transporter-like_ATP-bd"/>
</dbReference>
<dbReference type="GO" id="GO:0015658">
    <property type="term" value="F:branched-chain amino acid transmembrane transporter activity"/>
    <property type="evidence" value="ECO:0007669"/>
    <property type="project" value="TreeGrafter"/>
</dbReference>
<evidence type="ECO:0000259" key="6">
    <source>
        <dbReference type="PROSITE" id="PS50893"/>
    </source>
</evidence>
<keyword evidence="8" id="KW-1185">Reference proteome</keyword>
<dbReference type="Pfam" id="PF00005">
    <property type="entry name" value="ABC_tran"/>
    <property type="match status" value="1"/>
</dbReference>
<dbReference type="PROSITE" id="PS00211">
    <property type="entry name" value="ABC_TRANSPORTER_1"/>
    <property type="match status" value="1"/>
</dbReference>
<evidence type="ECO:0000256" key="1">
    <source>
        <dbReference type="ARBA" id="ARBA00005417"/>
    </source>
</evidence>
<dbReference type="CDD" id="cd03224">
    <property type="entry name" value="ABC_TM1139_LivF_branched"/>
    <property type="match status" value="1"/>
</dbReference>
<dbReference type="GO" id="GO:0015807">
    <property type="term" value="P:L-amino acid transport"/>
    <property type="evidence" value="ECO:0007669"/>
    <property type="project" value="TreeGrafter"/>
</dbReference>
<evidence type="ECO:0000256" key="5">
    <source>
        <dbReference type="ARBA" id="ARBA00022970"/>
    </source>
</evidence>
<dbReference type="Gene3D" id="3.40.50.300">
    <property type="entry name" value="P-loop containing nucleotide triphosphate hydrolases"/>
    <property type="match status" value="1"/>
</dbReference>
<organism evidence="7 8">
    <name type="scientific">Microbacterium ginsengiterrae</name>
    <dbReference type="NCBI Taxonomy" id="546115"/>
    <lineage>
        <taxon>Bacteria</taxon>
        <taxon>Bacillati</taxon>
        <taxon>Actinomycetota</taxon>
        <taxon>Actinomycetes</taxon>
        <taxon>Micrococcales</taxon>
        <taxon>Microbacteriaceae</taxon>
        <taxon>Microbacterium</taxon>
    </lineage>
</organism>
<keyword evidence="5" id="KW-0029">Amino-acid transport</keyword>
<dbReference type="InterPro" id="IPR052156">
    <property type="entry name" value="BCAA_Transport_ATP-bd_LivF"/>
</dbReference>
<dbReference type="InterPro" id="IPR027417">
    <property type="entry name" value="P-loop_NTPase"/>
</dbReference>
<name>A0A7W9FAK0_9MICO</name>
<dbReference type="SMART" id="SM00382">
    <property type="entry name" value="AAA"/>
    <property type="match status" value="1"/>
</dbReference>
<evidence type="ECO:0000256" key="4">
    <source>
        <dbReference type="ARBA" id="ARBA00022840"/>
    </source>
</evidence>
<dbReference type="InterPro" id="IPR017871">
    <property type="entry name" value="ABC_transporter-like_CS"/>
</dbReference>
<dbReference type="EMBL" id="JACHMU010000001">
    <property type="protein sequence ID" value="MBB5742346.1"/>
    <property type="molecule type" value="Genomic_DNA"/>
</dbReference>
<dbReference type="PANTHER" id="PTHR43820">
    <property type="entry name" value="HIGH-AFFINITY BRANCHED-CHAIN AMINO ACID TRANSPORT ATP-BINDING PROTEIN LIVF"/>
    <property type="match status" value="1"/>
</dbReference>
<dbReference type="PROSITE" id="PS50893">
    <property type="entry name" value="ABC_TRANSPORTER_2"/>
    <property type="match status" value="1"/>
</dbReference>